<dbReference type="Gene3D" id="3.30.70.2890">
    <property type="entry name" value="XS domain"/>
    <property type="match status" value="1"/>
</dbReference>
<dbReference type="Pfam" id="PF03469">
    <property type="entry name" value="XH"/>
    <property type="match status" value="1"/>
</dbReference>
<dbReference type="GO" id="GO:0080188">
    <property type="term" value="P:gene silencing by siRNA-directed DNA methylation"/>
    <property type="evidence" value="ECO:0007669"/>
    <property type="project" value="InterPro"/>
</dbReference>
<evidence type="ECO:0000259" key="4">
    <source>
        <dbReference type="PROSITE" id="PS50165"/>
    </source>
</evidence>
<protein>
    <submittedName>
        <fullName evidence="5">Factor of DNA methylation 1</fullName>
    </submittedName>
</protein>
<dbReference type="GO" id="GO:0009381">
    <property type="term" value="F:excinuclease ABC activity"/>
    <property type="evidence" value="ECO:0007669"/>
    <property type="project" value="InterPro"/>
</dbReference>
<evidence type="ECO:0000256" key="3">
    <source>
        <dbReference type="SAM" id="Coils"/>
    </source>
</evidence>
<evidence type="ECO:0000256" key="2">
    <source>
        <dbReference type="ARBA" id="ARBA00023158"/>
    </source>
</evidence>
<dbReference type="InterPro" id="IPR045177">
    <property type="entry name" value="FDM1-5/IDN2"/>
</dbReference>
<reference evidence="5" key="2">
    <citation type="journal article" date="2024" name="Plant">
        <title>Genomic evolution and insights into agronomic trait innovations of Sesamum species.</title>
        <authorList>
            <person name="Miao H."/>
            <person name="Wang L."/>
            <person name="Qu L."/>
            <person name="Liu H."/>
            <person name="Sun Y."/>
            <person name="Le M."/>
            <person name="Wang Q."/>
            <person name="Wei S."/>
            <person name="Zheng Y."/>
            <person name="Lin W."/>
            <person name="Duan Y."/>
            <person name="Cao H."/>
            <person name="Xiong S."/>
            <person name="Wang X."/>
            <person name="Wei L."/>
            <person name="Li C."/>
            <person name="Ma Q."/>
            <person name="Ju M."/>
            <person name="Zhao R."/>
            <person name="Li G."/>
            <person name="Mu C."/>
            <person name="Tian Q."/>
            <person name="Mei H."/>
            <person name="Zhang T."/>
            <person name="Gao T."/>
            <person name="Zhang H."/>
        </authorList>
    </citation>
    <scope>NUCLEOTIDE SEQUENCE</scope>
    <source>
        <strain evidence="5">G02</strain>
    </source>
</reference>
<keyword evidence="1 3" id="KW-0175">Coiled coil</keyword>
<dbReference type="AlphaFoldDB" id="A0AAW2WN45"/>
<dbReference type="PROSITE" id="PS50165">
    <property type="entry name" value="UVRC"/>
    <property type="match status" value="1"/>
</dbReference>
<dbReference type="PANTHER" id="PTHR21596:SF3">
    <property type="entry name" value="FACTOR OF DNA METHYLATION 1-RELATED"/>
    <property type="match status" value="1"/>
</dbReference>
<comment type="caution">
    <text evidence="5">The sequence shown here is derived from an EMBL/GenBank/DDBJ whole genome shotgun (WGS) entry which is preliminary data.</text>
</comment>
<feature type="domain" description="UvrC family homology region profile" evidence="4">
    <location>
        <begin position="284"/>
        <end position="479"/>
    </location>
</feature>
<dbReference type="InterPro" id="IPR038588">
    <property type="entry name" value="XS_domain_sf"/>
</dbReference>
<reference evidence="5" key="1">
    <citation type="submission" date="2020-06" db="EMBL/GenBank/DDBJ databases">
        <authorList>
            <person name="Li T."/>
            <person name="Hu X."/>
            <person name="Zhang T."/>
            <person name="Song X."/>
            <person name="Zhang H."/>
            <person name="Dai N."/>
            <person name="Sheng W."/>
            <person name="Hou X."/>
            <person name="Wei L."/>
        </authorList>
    </citation>
    <scope>NUCLEOTIDE SEQUENCE</scope>
    <source>
        <strain evidence="5">G02</strain>
        <tissue evidence="5">Leaf</tissue>
    </source>
</reference>
<dbReference type="EMBL" id="JACGWJ010000001">
    <property type="protein sequence ID" value="KAL0441690.1"/>
    <property type="molecule type" value="Genomic_DNA"/>
</dbReference>
<organism evidence="5">
    <name type="scientific">Sesamum radiatum</name>
    <name type="common">Black benniseed</name>
    <dbReference type="NCBI Taxonomy" id="300843"/>
    <lineage>
        <taxon>Eukaryota</taxon>
        <taxon>Viridiplantae</taxon>
        <taxon>Streptophyta</taxon>
        <taxon>Embryophyta</taxon>
        <taxon>Tracheophyta</taxon>
        <taxon>Spermatophyta</taxon>
        <taxon>Magnoliopsida</taxon>
        <taxon>eudicotyledons</taxon>
        <taxon>Gunneridae</taxon>
        <taxon>Pentapetalae</taxon>
        <taxon>asterids</taxon>
        <taxon>lamiids</taxon>
        <taxon>Lamiales</taxon>
        <taxon>Pedaliaceae</taxon>
        <taxon>Sesamum</taxon>
    </lineage>
</organism>
<proteinExistence type="predicted"/>
<feature type="coiled-coil region" evidence="3">
    <location>
        <begin position="255"/>
        <end position="487"/>
    </location>
</feature>
<keyword evidence="2" id="KW-0943">RNA-mediated gene silencing</keyword>
<dbReference type="PANTHER" id="PTHR21596">
    <property type="entry name" value="RIBONUCLEASE P SUBUNIT P38"/>
    <property type="match status" value="1"/>
</dbReference>
<gene>
    <name evidence="5" type="ORF">Sradi_0107900</name>
</gene>
<dbReference type="InterPro" id="IPR001162">
    <property type="entry name" value="UvrC_RNase_H_dom"/>
</dbReference>
<dbReference type="Pfam" id="PF03470">
    <property type="entry name" value="zf-XS"/>
    <property type="match status" value="1"/>
</dbReference>
<dbReference type="InterPro" id="IPR005379">
    <property type="entry name" value="FDM1-5/IDN2_XH"/>
</dbReference>
<dbReference type="Pfam" id="PF03468">
    <property type="entry name" value="XS"/>
    <property type="match status" value="1"/>
</dbReference>
<evidence type="ECO:0000313" key="5">
    <source>
        <dbReference type="EMBL" id="KAL0441690.1"/>
    </source>
</evidence>
<name>A0AAW2WN45_SESRA</name>
<dbReference type="InterPro" id="IPR005381">
    <property type="entry name" value="Znf-XS_domain"/>
</dbReference>
<evidence type="ECO:0000256" key="1">
    <source>
        <dbReference type="ARBA" id="ARBA00023054"/>
    </source>
</evidence>
<sequence length="645" mass="75132">MGSSSDEESDFSDSEINEYKEKPYELLKAGTYKVKGPNGSLRCPFCAGKKKQDYQYNHLLQHAIGVAKGSASRSAKQKANHLALATFLENDLANEAEPLPQQTAPLPAAKPEKSELYCWPWVGIVANILNEPKNSDCLASRGYWLNKFSKYKPIEIEIFWDDQQHTAQAVLRFDNDWTGFKNAMEFEKSFEANGRSKKEWNDRRTSPGPNIYGWFAREDDYKLEGPVGDYLRRKSELKTISDLIQEATKDRNKVVGNLVNELELKNENLDQLQIKYNEKTLSLSRMLEEKDELHRSFYEETRKLQRIAREHIKRVLDEQEMLNYELENKKRRLDSWNKELNKREALTERERQKLEEEKAKNDLRNNALQLASEEQRKADENVLRLVEEQQREKEEALKKVLELERNLDEKQKLELEIEELKGKLEVMKHMGGDDDGVIQQKIDKMNQQLAEKKDDLEGLEDLNQQLLAKERQSNDELQEARKELIESYMEGLVSLRLRGLSFCTGFRPKRDLDGLWVLAGVTYSVLKSTSLALDAEGLLQELVSLWQEKLKNPEWHPFQIIEDEKGNHQSLIKEDDELLQGLKEEWGDAVYEAVTVALKELHEYNPSGCYVVNELWNFKENRKATLKEVIAYIFAQLKTLKRKRT</sequence>
<accession>A0AAW2WN45</accession>
<dbReference type="InterPro" id="IPR005380">
    <property type="entry name" value="XS_domain"/>
</dbReference>